<keyword evidence="2" id="KW-1185">Reference proteome</keyword>
<evidence type="ECO:0000313" key="2">
    <source>
        <dbReference type="Proteomes" id="UP000594480"/>
    </source>
</evidence>
<sequence>MLPADIPQTDHLLELVEMRGIPSITISLPSSPVPADHERIRIQLRGLIDDADRQAQDAGIDRPEREQALARLRAVLDDDDFWTHQSRSVVLLASPERIHAFRLANRLTARATVSDRFDTGPLLRAVTFPRRAFIVQISRGGARLTEFGADHGLTEHDLPLPSDHQLILTEADNGGQADFPRPQGATGDRLERERYCRVVQDEVARIVPRDVPVILCAATDLDPTYAR</sequence>
<organism evidence="1 2">
    <name type="scientific">Microbacterium schleiferi</name>
    <dbReference type="NCBI Taxonomy" id="69362"/>
    <lineage>
        <taxon>Bacteria</taxon>
        <taxon>Bacillati</taxon>
        <taxon>Actinomycetota</taxon>
        <taxon>Actinomycetes</taxon>
        <taxon>Micrococcales</taxon>
        <taxon>Microbacteriaceae</taxon>
        <taxon>Microbacterium</taxon>
    </lineage>
</organism>
<gene>
    <name evidence="1" type="ORF">IT882_11315</name>
</gene>
<name>A0A7S8MWL7_9MICO</name>
<accession>A0A7S8MWL7</accession>
<dbReference type="EMBL" id="CP064760">
    <property type="protein sequence ID" value="QPE03850.1"/>
    <property type="molecule type" value="Genomic_DNA"/>
</dbReference>
<reference evidence="1 2" key="1">
    <citation type="submission" date="2020-11" db="EMBL/GenBank/DDBJ databases">
        <title>Amino acid is mineralized and recycled by bacteria in oceanic microbiome.</title>
        <authorList>
            <person name="Zheng L.Y."/>
        </authorList>
    </citation>
    <scope>NUCLEOTIDE SEQUENCE [LARGE SCALE GENOMIC DNA]</scope>
    <source>
        <strain evidence="1 2">A32-1</strain>
    </source>
</reference>
<protein>
    <submittedName>
        <fullName evidence="1">Uncharacterized protein</fullName>
    </submittedName>
</protein>
<dbReference type="InterPro" id="IPR041638">
    <property type="entry name" value="BaeRF_family11"/>
</dbReference>
<dbReference type="AlphaFoldDB" id="A0A7S8MWL7"/>
<evidence type="ECO:0000313" key="1">
    <source>
        <dbReference type="EMBL" id="QPE03850.1"/>
    </source>
</evidence>
<dbReference type="Proteomes" id="UP000594480">
    <property type="component" value="Chromosome"/>
</dbReference>
<dbReference type="Pfam" id="PF18855">
    <property type="entry name" value="baeRF_family11"/>
    <property type="match status" value="1"/>
</dbReference>
<proteinExistence type="predicted"/>
<dbReference type="KEGG" id="msf:IT882_11315"/>